<organism evidence="1 2">
    <name type="scientific">Pinctada imbricata</name>
    <name type="common">Atlantic pearl-oyster</name>
    <name type="synonym">Pinctada martensii</name>
    <dbReference type="NCBI Taxonomy" id="66713"/>
    <lineage>
        <taxon>Eukaryota</taxon>
        <taxon>Metazoa</taxon>
        <taxon>Spiralia</taxon>
        <taxon>Lophotrochozoa</taxon>
        <taxon>Mollusca</taxon>
        <taxon>Bivalvia</taxon>
        <taxon>Autobranchia</taxon>
        <taxon>Pteriomorphia</taxon>
        <taxon>Pterioida</taxon>
        <taxon>Pterioidea</taxon>
        <taxon>Pteriidae</taxon>
        <taxon>Pinctada</taxon>
    </lineage>
</organism>
<protein>
    <submittedName>
        <fullName evidence="1">Uncharacterized protein</fullName>
    </submittedName>
</protein>
<sequence>MRNAIDLSELQFDWGFDDTELKAPPISVRHVRTFRQKSEGVITTICPTCDTVAWVACSGDMDIVMYQTDGKEIKRIKLDFYIEDMKLTKLKNLLISASQTNFMKLVTTTSGDVTDFVSVHPYKSCGIHITSSRDVLVTTKGGTEGKVLKFSPSGEILRELVLDRASVPLYSSPDRVIQNSLGDIVVLDWKLKCIISVDDSWRTKFKYYGHDKNSEMYGNFTPSDIVCDKLIIC</sequence>
<evidence type="ECO:0000313" key="1">
    <source>
        <dbReference type="EMBL" id="KAK3102610.1"/>
    </source>
</evidence>
<comment type="caution">
    <text evidence="1">The sequence shown here is derived from an EMBL/GenBank/DDBJ whole genome shotgun (WGS) entry which is preliminary data.</text>
</comment>
<dbReference type="Proteomes" id="UP001186944">
    <property type="component" value="Unassembled WGS sequence"/>
</dbReference>
<proteinExistence type="predicted"/>
<dbReference type="InterPro" id="IPR011042">
    <property type="entry name" value="6-blade_b-propeller_TolB-like"/>
</dbReference>
<evidence type="ECO:0000313" key="2">
    <source>
        <dbReference type="Proteomes" id="UP001186944"/>
    </source>
</evidence>
<gene>
    <name evidence="1" type="ORF">FSP39_012636</name>
</gene>
<dbReference type="EMBL" id="VSWD01000005">
    <property type="protein sequence ID" value="KAK3102610.1"/>
    <property type="molecule type" value="Genomic_DNA"/>
</dbReference>
<reference evidence="1" key="1">
    <citation type="submission" date="2019-08" db="EMBL/GenBank/DDBJ databases">
        <title>The improved chromosome-level genome for the pearl oyster Pinctada fucata martensii using PacBio sequencing and Hi-C.</title>
        <authorList>
            <person name="Zheng Z."/>
        </authorList>
    </citation>
    <scope>NUCLEOTIDE SEQUENCE</scope>
    <source>
        <strain evidence="1">ZZ-2019</strain>
        <tissue evidence="1">Adductor muscle</tissue>
    </source>
</reference>
<dbReference type="AlphaFoldDB" id="A0AA88YCR1"/>
<dbReference type="Gene3D" id="2.120.10.30">
    <property type="entry name" value="TolB, C-terminal domain"/>
    <property type="match status" value="1"/>
</dbReference>
<accession>A0AA88YCR1</accession>
<name>A0AA88YCR1_PINIB</name>
<dbReference type="SUPFAM" id="SSF101898">
    <property type="entry name" value="NHL repeat"/>
    <property type="match status" value="1"/>
</dbReference>
<keyword evidence="2" id="KW-1185">Reference proteome</keyword>